<keyword evidence="3" id="KW-1185">Reference proteome</keyword>
<dbReference type="SMART" id="SM00450">
    <property type="entry name" value="RHOD"/>
    <property type="match status" value="2"/>
</dbReference>
<protein>
    <submittedName>
        <fullName evidence="2">3-mercaptopyruvate sulfurtransferase SseA, contains two rhodanese domains</fullName>
    </submittedName>
</protein>
<dbReference type="Proteomes" id="UP000182045">
    <property type="component" value="Unassembled WGS sequence"/>
</dbReference>
<dbReference type="InterPro" id="IPR001763">
    <property type="entry name" value="Rhodanese-like_dom"/>
</dbReference>
<feature type="domain" description="Rhodanese" evidence="1">
    <location>
        <begin position="164"/>
        <end position="248"/>
    </location>
</feature>
<evidence type="ECO:0000259" key="1">
    <source>
        <dbReference type="PROSITE" id="PS50206"/>
    </source>
</evidence>
<dbReference type="RefSeq" id="WP_082700074.1">
    <property type="nucleotide sequence ID" value="NZ_FBYC01000003.1"/>
</dbReference>
<dbReference type="InterPro" id="IPR036873">
    <property type="entry name" value="Rhodanese-like_dom_sf"/>
</dbReference>
<dbReference type="PROSITE" id="PS50206">
    <property type="entry name" value="RHODANESE_3"/>
    <property type="match status" value="2"/>
</dbReference>
<dbReference type="PANTHER" id="PTHR43031:SF1">
    <property type="entry name" value="PYRIDINE NUCLEOTIDE-DISULPHIDE OXIDOREDUCTASE"/>
    <property type="match status" value="1"/>
</dbReference>
<reference evidence="2 3" key="1">
    <citation type="submission" date="2016-01" db="EMBL/GenBank/DDBJ databases">
        <authorList>
            <person name="Varghese N."/>
        </authorList>
    </citation>
    <scope>NUCLEOTIDE SEQUENCE [LARGE SCALE GENOMIC DNA]</scope>
    <source>
        <strain evidence="2 3">HL-91</strain>
    </source>
</reference>
<dbReference type="SUPFAM" id="SSF52821">
    <property type="entry name" value="Rhodanese/Cell cycle control phosphatase"/>
    <property type="match status" value="2"/>
</dbReference>
<dbReference type="EMBL" id="FBYC01000003">
    <property type="protein sequence ID" value="CUX79923.1"/>
    <property type="molecule type" value="Genomic_DNA"/>
</dbReference>
<name>A0ABM9VQV8_9RHOB</name>
<gene>
    <name evidence="2" type="ORF">Ga0058931_0619</name>
</gene>
<sequence>MAQMLTLAALAADPDRFHLIDVRDAEDYAAAHVAGAVHIPLAELEDRAEEIPAGRTAVAICGKGGGRSAEGADILNRLGQPDAVWLESGTTGWLARNTCTPRNRNGGDPRMTLKHLLLATTVALGLHAAPAMAQDAAVEAMQEYLMFSDYESGIILPQQLDQTVFETALFVDTRDAGQFEEGTIPGSVNIEWREVLDRIDEIPEDRMTILFCNTGSLSAQAAFALRVAGRSNVLVMQSGYTGWQQDAAYRP</sequence>
<dbReference type="Gene3D" id="3.40.250.10">
    <property type="entry name" value="Rhodanese-like domain"/>
    <property type="match status" value="2"/>
</dbReference>
<comment type="caution">
    <text evidence="2">The sequence shown here is derived from an EMBL/GenBank/DDBJ whole genome shotgun (WGS) entry which is preliminary data.</text>
</comment>
<evidence type="ECO:0000313" key="2">
    <source>
        <dbReference type="EMBL" id="CUX79923.1"/>
    </source>
</evidence>
<accession>A0ABM9VQV8</accession>
<dbReference type="InterPro" id="IPR050229">
    <property type="entry name" value="GlpE_sulfurtransferase"/>
</dbReference>
<dbReference type="CDD" id="cd00158">
    <property type="entry name" value="RHOD"/>
    <property type="match status" value="2"/>
</dbReference>
<feature type="domain" description="Rhodanese" evidence="1">
    <location>
        <begin position="13"/>
        <end position="98"/>
    </location>
</feature>
<dbReference type="Pfam" id="PF00581">
    <property type="entry name" value="Rhodanese"/>
    <property type="match status" value="2"/>
</dbReference>
<dbReference type="PANTHER" id="PTHR43031">
    <property type="entry name" value="FAD-DEPENDENT OXIDOREDUCTASE"/>
    <property type="match status" value="1"/>
</dbReference>
<evidence type="ECO:0000313" key="3">
    <source>
        <dbReference type="Proteomes" id="UP000182045"/>
    </source>
</evidence>
<proteinExistence type="predicted"/>
<organism evidence="2 3">
    <name type="scientific">Roseibaca calidilacus</name>
    <dbReference type="NCBI Taxonomy" id="1666912"/>
    <lineage>
        <taxon>Bacteria</taxon>
        <taxon>Pseudomonadati</taxon>
        <taxon>Pseudomonadota</taxon>
        <taxon>Alphaproteobacteria</taxon>
        <taxon>Rhodobacterales</taxon>
        <taxon>Paracoccaceae</taxon>
        <taxon>Roseinatronobacter</taxon>
    </lineage>
</organism>